<evidence type="ECO:0000256" key="7">
    <source>
        <dbReference type="ARBA" id="ARBA00022793"/>
    </source>
</evidence>
<dbReference type="SUPFAM" id="SSF52467">
    <property type="entry name" value="DHS-like NAD/FAD-binding domain"/>
    <property type="match status" value="1"/>
</dbReference>
<evidence type="ECO:0000256" key="5">
    <source>
        <dbReference type="ARBA" id="ARBA00014422"/>
    </source>
</evidence>
<name>N1PCL1_DOTSN</name>
<evidence type="ECO:0000259" key="14">
    <source>
        <dbReference type="Pfam" id="PF00205"/>
    </source>
</evidence>
<evidence type="ECO:0000256" key="2">
    <source>
        <dbReference type="ARBA" id="ARBA00001964"/>
    </source>
</evidence>
<feature type="binding site" evidence="11">
    <location>
        <position position="478"/>
    </location>
    <ligand>
        <name>pyruvate</name>
        <dbReference type="ChEBI" id="CHEBI:15361"/>
        <label>1</label>
        <note>substrate; ligand shared between two neighboring subunits</note>
    </ligand>
</feature>
<dbReference type="InterPro" id="IPR011766">
    <property type="entry name" value="TPP_enzyme_TPP-bd"/>
</dbReference>
<evidence type="ECO:0000259" key="16">
    <source>
        <dbReference type="Pfam" id="PF02776"/>
    </source>
</evidence>
<dbReference type="Gene3D" id="3.40.50.1220">
    <property type="entry name" value="TPP-binding domain"/>
    <property type="match status" value="1"/>
</dbReference>
<keyword evidence="17" id="KW-0670">Pyruvate</keyword>
<accession>N1PCL1</accession>
<keyword evidence="7" id="KW-0210">Decarboxylase</keyword>
<dbReference type="FunFam" id="3.40.50.970:FF:000019">
    <property type="entry name" value="Pyruvate decarboxylase isozyme"/>
    <property type="match status" value="1"/>
</dbReference>
<evidence type="ECO:0000256" key="13">
    <source>
        <dbReference type="RuleBase" id="RU362132"/>
    </source>
</evidence>
<sequence>MAENTITLAEYLFVRLSQLGCRALHGLPGDFNLTLLDYVESSGLKWVGNANELNAGYATDAYARIHGIGAICTTFGVGELSAVNAIAGSYAERVPVVHIVGTPGRPSQQNGMLLHHTLGNGDFRVFARIHREITIAQADLIDPATAPAEIDRVLRTCYIESQPVYIQLPTDMVAERVSANLLNSPIDVSPHPSNTEAEKLALQIVLDKLYAAERPAFLIDGAAQRRRILPAVHALIRKANLPVFVAPMGKGAVDEDLPNFVGLYAGAGSHPDVAQALESSDLVITIGTIQSDLNTSGFTYQISKLNTIDIEYDCVQVGYAKFEKVYFKSFVPLMEERLDPSRIAQTAFAMPKISPPTPVDTESQLITHGYLWPRVSKFLKQGDFVICDAGTSFLGVWDTVLPRNVQVINQILWSSIGYGVGAAQGASLAARELGKGQRTIVFEGDGSFQLTAQELSTIIHHDLDVTMFVIENDGYEIERWLHGWEASYNDIPQWQYSKLPEVLTTPDSPHKVRTWKIKTRAELEALLNDPAFAEGKGLQLVEMHMPRGDAPKTLRDFAARRK</sequence>
<dbReference type="CDD" id="cd07038">
    <property type="entry name" value="TPP_PYR_PDC_IPDC_like"/>
    <property type="match status" value="1"/>
</dbReference>
<comment type="catalytic activity">
    <reaction evidence="1">
        <text>a 2-oxocarboxylate + H(+) = an aldehyde + CO2</text>
        <dbReference type="Rhea" id="RHEA:11628"/>
        <dbReference type="ChEBI" id="CHEBI:15378"/>
        <dbReference type="ChEBI" id="CHEBI:16526"/>
        <dbReference type="ChEBI" id="CHEBI:17478"/>
        <dbReference type="ChEBI" id="CHEBI:35179"/>
        <dbReference type="EC" id="4.1.1.1"/>
    </reaction>
</comment>
<evidence type="ECO:0000256" key="4">
    <source>
        <dbReference type="ARBA" id="ARBA00013202"/>
    </source>
</evidence>
<evidence type="ECO:0000313" key="17">
    <source>
        <dbReference type="EMBL" id="EME38603.1"/>
    </source>
</evidence>
<dbReference type="OMA" id="IREHFHA"/>
<dbReference type="InterPro" id="IPR012001">
    <property type="entry name" value="Thiamin_PyroP_enz_TPP-bd_dom"/>
</dbReference>
<dbReference type="InterPro" id="IPR047213">
    <property type="entry name" value="TPP_PYR_PDC_IPDC-like"/>
</dbReference>
<keyword evidence="18" id="KW-1185">Reference proteome</keyword>
<dbReference type="PIRSF" id="PIRSF036565">
    <property type="entry name" value="Pyruvt_ip_decrb"/>
    <property type="match status" value="1"/>
</dbReference>
<evidence type="ECO:0000313" key="18">
    <source>
        <dbReference type="Proteomes" id="UP000016933"/>
    </source>
</evidence>
<keyword evidence="6 12" id="KW-0479">Metal-binding</keyword>
<evidence type="ECO:0000256" key="8">
    <source>
        <dbReference type="ARBA" id="ARBA00022842"/>
    </source>
</evidence>
<organism evidence="17 18">
    <name type="scientific">Dothistroma septosporum (strain NZE10 / CBS 128990)</name>
    <name type="common">Red band needle blight fungus</name>
    <name type="synonym">Mycosphaerella pini</name>
    <dbReference type="NCBI Taxonomy" id="675120"/>
    <lineage>
        <taxon>Eukaryota</taxon>
        <taxon>Fungi</taxon>
        <taxon>Dikarya</taxon>
        <taxon>Ascomycota</taxon>
        <taxon>Pezizomycotina</taxon>
        <taxon>Dothideomycetes</taxon>
        <taxon>Dothideomycetidae</taxon>
        <taxon>Mycosphaerellales</taxon>
        <taxon>Mycosphaerellaceae</taxon>
        <taxon>Dothistroma</taxon>
    </lineage>
</organism>
<dbReference type="SUPFAM" id="SSF52518">
    <property type="entry name" value="Thiamin diphosphate-binding fold (THDP-binding)"/>
    <property type="match status" value="2"/>
</dbReference>
<evidence type="ECO:0000256" key="12">
    <source>
        <dbReference type="PIRSR" id="PIRSR036565-2"/>
    </source>
</evidence>
<evidence type="ECO:0000259" key="15">
    <source>
        <dbReference type="Pfam" id="PF02775"/>
    </source>
</evidence>
<evidence type="ECO:0000256" key="3">
    <source>
        <dbReference type="ARBA" id="ARBA00007812"/>
    </source>
</evidence>
<feature type="binding site" evidence="11">
    <location>
        <position position="158"/>
    </location>
    <ligand>
        <name>pyruvate</name>
        <dbReference type="ChEBI" id="CHEBI:15361"/>
        <label>2</label>
        <note>allosteric activator</note>
    </ligand>
</feature>
<dbReference type="FunFam" id="3.40.50.970:FF:000024">
    <property type="entry name" value="Pyruvate decarboxylase isozyme"/>
    <property type="match status" value="1"/>
</dbReference>
<dbReference type="GO" id="GO:0004737">
    <property type="term" value="F:pyruvate decarboxylase activity"/>
    <property type="evidence" value="ECO:0007669"/>
    <property type="project" value="UniProtKB-EC"/>
</dbReference>
<dbReference type="EMBL" id="KB446547">
    <property type="protein sequence ID" value="EME38603.1"/>
    <property type="molecule type" value="Genomic_DNA"/>
</dbReference>
<feature type="binding site" evidence="12">
    <location>
        <position position="474"/>
    </location>
    <ligand>
        <name>Mg(2+)</name>
        <dbReference type="ChEBI" id="CHEBI:18420"/>
    </ligand>
</feature>
<dbReference type="Pfam" id="PF00205">
    <property type="entry name" value="TPP_enzyme_M"/>
    <property type="match status" value="1"/>
</dbReference>
<dbReference type="OrthoDB" id="308383at2759"/>
<evidence type="ECO:0000256" key="10">
    <source>
        <dbReference type="ARBA" id="ARBA00023239"/>
    </source>
</evidence>
<dbReference type="HOGENOM" id="CLU_013748_0_2_1"/>
<evidence type="ECO:0000256" key="1">
    <source>
        <dbReference type="ARBA" id="ARBA00001041"/>
    </source>
</evidence>
<dbReference type="InterPro" id="IPR047214">
    <property type="entry name" value="TPP_PDC_IPDC"/>
</dbReference>
<evidence type="ECO:0000256" key="6">
    <source>
        <dbReference type="ARBA" id="ARBA00022723"/>
    </source>
</evidence>
<dbReference type="InterPro" id="IPR029035">
    <property type="entry name" value="DHS-like_NAD/FAD-binding_dom"/>
</dbReference>
<feature type="binding site" evidence="11">
    <location>
        <position position="30"/>
    </location>
    <ligand>
        <name>pyruvate</name>
        <dbReference type="ChEBI" id="CHEBI:15361"/>
        <label>1</label>
        <note>substrate; ligand shared between two neighboring subunits</note>
    </ligand>
</feature>
<dbReference type="PANTHER" id="PTHR43452:SF11">
    <property type="entry name" value="PYRUVATE DECARBOXYLASE"/>
    <property type="match status" value="1"/>
</dbReference>
<reference evidence="17 18" key="2">
    <citation type="journal article" date="2012" name="PLoS Pathog.">
        <title>Diverse lifestyles and strategies of plant pathogenesis encoded in the genomes of eighteen Dothideomycetes fungi.</title>
        <authorList>
            <person name="Ohm R.A."/>
            <person name="Feau N."/>
            <person name="Henrissat B."/>
            <person name="Schoch C.L."/>
            <person name="Horwitz B.A."/>
            <person name="Barry K.W."/>
            <person name="Condon B.J."/>
            <person name="Copeland A.C."/>
            <person name="Dhillon B."/>
            <person name="Glaser F."/>
            <person name="Hesse C.N."/>
            <person name="Kosti I."/>
            <person name="LaButti K."/>
            <person name="Lindquist E.A."/>
            <person name="Lucas S."/>
            <person name="Salamov A.A."/>
            <person name="Bradshaw R.E."/>
            <person name="Ciuffetti L."/>
            <person name="Hamelin R.C."/>
            <person name="Kema G.H.J."/>
            <person name="Lawrence C."/>
            <person name="Scott J.A."/>
            <person name="Spatafora J.W."/>
            <person name="Turgeon B.G."/>
            <person name="de Wit P.J.G.M."/>
            <person name="Zhong S."/>
            <person name="Goodwin S.B."/>
            <person name="Grigoriev I.V."/>
        </authorList>
    </citation>
    <scope>NUCLEOTIDE SEQUENCE [LARGE SCALE GENOMIC DNA]</scope>
    <source>
        <strain evidence="18">NZE10 / CBS 128990</strain>
    </source>
</reference>
<comment type="cofactor">
    <cofactor evidence="12">
        <name>Mg(2+)</name>
        <dbReference type="ChEBI" id="CHEBI:18420"/>
    </cofactor>
    <text evidence="12">Binds 1 Mg(2+) per subunit.</text>
</comment>
<dbReference type="EC" id="4.1.1.1" evidence="4"/>
<proteinExistence type="inferred from homology"/>
<dbReference type="GO" id="GO:0030976">
    <property type="term" value="F:thiamine pyrophosphate binding"/>
    <property type="evidence" value="ECO:0007669"/>
    <property type="project" value="InterPro"/>
</dbReference>
<protein>
    <recommendedName>
        <fullName evidence="5">Pyruvate decarboxylase</fullName>
        <ecNumber evidence="4">4.1.1.1</ecNumber>
    </recommendedName>
</protein>
<comment type="cofactor">
    <cofactor evidence="2">
        <name>thiamine diphosphate</name>
        <dbReference type="ChEBI" id="CHEBI:58937"/>
    </cofactor>
</comment>
<dbReference type="AlphaFoldDB" id="N1PCL1"/>
<feature type="domain" description="Thiamine pyrophosphate enzyme TPP-binding" evidence="15">
    <location>
        <begin position="404"/>
        <end position="481"/>
    </location>
</feature>
<dbReference type="PANTHER" id="PTHR43452">
    <property type="entry name" value="PYRUVATE DECARBOXYLASE"/>
    <property type="match status" value="1"/>
</dbReference>
<dbReference type="Gene3D" id="3.40.50.970">
    <property type="match status" value="2"/>
</dbReference>
<keyword evidence="9 13" id="KW-0786">Thiamine pyrophosphate</keyword>
<keyword evidence="8 12" id="KW-0460">Magnesium</keyword>
<dbReference type="GO" id="GO:0005634">
    <property type="term" value="C:nucleus"/>
    <property type="evidence" value="ECO:0007669"/>
    <property type="project" value="TreeGrafter"/>
</dbReference>
<dbReference type="InterPro" id="IPR012000">
    <property type="entry name" value="Thiamin_PyroP_enz_cen_dom"/>
</dbReference>
<feature type="binding site" evidence="12">
    <location>
        <position position="472"/>
    </location>
    <ligand>
        <name>Mg(2+)</name>
        <dbReference type="ChEBI" id="CHEBI:18420"/>
    </ligand>
</feature>
<dbReference type="CDD" id="cd02005">
    <property type="entry name" value="TPP_PDC_IPDC"/>
    <property type="match status" value="1"/>
</dbReference>
<dbReference type="Proteomes" id="UP000016933">
    <property type="component" value="Unassembled WGS sequence"/>
</dbReference>
<evidence type="ECO:0000256" key="11">
    <source>
        <dbReference type="PIRSR" id="PIRSR036565-1"/>
    </source>
</evidence>
<reference evidence="18" key="1">
    <citation type="journal article" date="2012" name="PLoS Genet.">
        <title>The genomes of the fungal plant pathogens Cladosporium fulvum and Dothistroma septosporum reveal adaptation to different hosts and lifestyles but also signatures of common ancestry.</title>
        <authorList>
            <person name="de Wit P.J.G.M."/>
            <person name="van der Burgt A."/>
            <person name="Oekmen B."/>
            <person name="Stergiopoulos I."/>
            <person name="Abd-Elsalam K.A."/>
            <person name="Aerts A.L."/>
            <person name="Bahkali A.H."/>
            <person name="Beenen H.G."/>
            <person name="Chettri P."/>
            <person name="Cox M.P."/>
            <person name="Datema E."/>
            <person name="de Vries R.P."/>
            <person name="Dhillon B."/>
            <person name="Ganley A.R."/>
            <person name="Griffiths S.A."/>
            <person name="Guo Y."/>
            <person name="Hamelin R.C."/>
            <person name="Henrissat B."/>
            <person name="Kabir M.S."/>
            <person name="Jashni M.K."/>
            <person name="Kema G."/>
            <person name="Klaubauf S."/>
            <person name="Lapidus A."/>
            <person name="Levasseur A."/>
            <person name="Lindquist E."/>
            <person name="Mehrabi R."/>
            <person name="Ohm R.A."/>
            <person name="Owen T.J."/>
            <person name="Salamov A."/>
            <person name="Schwelm A."/>
            <person name="Schijlen E."/>
            <person name="Sun H."/>
            <person name="van den Burg H.A."/>
            <person name="van Ham R.C.H.J."/>
            <person name="Zhang S."/>
            <person name="Goodwin S.B."/>
            <person name="Grigoriev I.V."/>
            <person name="Collemare J."/>
            <person name="Bradshaw R.E."/>
        </authorList>
    </citation>
    <scope>NUCLEOTIDE SEQUENCE [LARGE SCALE GENOMIC DNA]</scope>
    <source>
        <strain evidence="18">NZE10 / CBS 128990</strain>
    </source>
</reference>
<dbReference type="GO" id="GO:0000949">
    <property type="term" value="P:aromatic amino acid family catabolic process to alcohol via Ehrlich pathway"/>
    <property type="evidence" value="ECO:0007669"/>
    <property type="project" value="TreeGrafter"/>
</dbReference>
<dbReference type="STRING" id="675120.N1PCL1"/>
<feature type="binding site" evidence="12">
    <location>
        <position position="445"/>
    </location>
    <ligand>
        <name>Mg(2+)</name>
        <dbReference type="ChEBI" id="CHEBI:18420"/>
    </ligand>
</feature>
<feature type="domain" description="Thiamine pyrophosphate enzyme central" evidence="14">
    <location>
        <begin position="204"/>
        <end position="319"/>
    </location>
</feature>
<feature type="domain" description="Thiamine pyrophosphate enzyme N-terminal TPP-binding" evidence="16">
    <location>
        <begin position="7"/>
        <end position="112"/>
    </location>
</feature>
<dbReference type="Pfam" id="PF02776">
    <property type="entry name" value="TPP_enzyme_N"/>
    <property type="match status" value="1"/>
</dbReference>
<dbReference type="GO" id="GO:0005829">
    <property type="term" value="C:cytosol"/>
    <property type="evidence" value="ECO:0007669"/>
    <property type="project" value="TreeGrafter"/>
</dbReference>
<dbReference type="Pfam" id="PF02775">
    <property type="entry name" value="TPP_enzyme_C"/>
    <property type="match status" value="1"/>
</dbReference>
<keyword evidence="10" id="KW-0456">Lyase</keyword>
<dbReference type="eggNOG" id="KOG1184">
    <property type="taxonomic scope" value="Eukaryota"/>
</dbReference>
<dbReference type="InterPro" id="IPR029061">
    <property type="entry name" value="THDP-binding"/>
</dbReference>
<evidence type="ECO:0000256" key="9">
    <source>
        <dbReference type="ARBA" id="ARBA00023052"/>
    </source>
</evidence>
<dbReference type="InterPro" id="IPR012110">
    <property type="entry name" value="PDC/IPDC-like"/>
</dbReference>
<gene>
    <name evidence="17" type="primary">pdc1</name>
    <name evidence="17" type="ORF">DOTSEDRAFT_83928</name>
</gene>
<feature type="binding site" evidence="11">
    <location>
        <position position="116"/>
    </location>
    <ligand>
        <name>pyruvate</name>
        <dbReference type="ChEBI" id="CHEBI:15361"/>
        <label>1</label>
        <note>substrate; ligand shared between two neighboring subunits</note>
    </ligand>
</feature>
<dbReference type="GO" id="GO:0000287">
    <property type="term" value="F:magnesium ion binding"/>
    <property type="evidence" value="ECO:0007669"/>
    <property type="project" value="InterPro"/>
</dbReference>
<comment type="similarity">
    <text evidence="3 13">Belongs to the TPP enzyme family.</text>
</comment>